<feature type="region of interest" description="Disordered" evidence="1">
    <location>
        <begin position="51"/>
        <end position="86"/>
    </location>
</feature>
<feature type="compositionally biased region" description="Basic and acidic residues" evidence="1">
    <location>
        <begin position="61"/>
        <end position="86"/>
    </location>
</feature>
<accession>A0AAE0WKW4</accession>
<comment type="caution">
    <text evidence="3">The sequence shown here is derived from an EMBL/GenBank/DDBJ whole genome shotgun (WGS) entry which is preliminary data.</text>
</comment>
<feature type="domain" description="Spindle pole body-associated protein cut12" evidence="2">
    <location>
        <begin position="180"/>
        <end position="292"/>
    </location>
</feature>
<feature type="compositionally biased region" description="Low complexity" evidence="1">
    <location>
        <begin position="482"/>
        <end position="494"/>
    </location>
</feature>
<feature type="compositionally biased region" description="Basic and acidic residues" evidence="1">
    <location>
        <begin position="363"/>
        <end position="374"/>
    </location>
</feature>
<evidence type="ECO:0000259" key="2">
    <source>
        <dbReference type="Pfam" id="PF11500"/>
    </source>
</evidence>
<protein>
    <recommendedName>
        <fullName evidence="2">Spindle pole body-associated protein cut12 domain-containing protein</fullName>
    </recommendedName>
</protein>
<proteinExistence type="predicted"/>
<feature type="compositionally biased region" description="Polar residues" evidence="1">
    <location>
        <begin position="393"/>
        <end position="402"/>
    </location>
</feature>
<feature type="compositionally biased region" description="Basic and acidic residues" evidence="1">
    <location>
        <begin position="201"/>
        <end position="213"/>
    </location>
</feature>
<sequence>MVNMLHWLAGQKLPEEATDPGTTGYVDPPETPAPVFAVRAFKHAIFGTPQTVQQPKVRRHSSTEHTRTRAHTRPERPQLTRPKSAGDARLLEEAAAPEAVSSPTKGILMTPGTAAAKKKNVTFGDHVLDNEEKRPSKSGLPEEYPGKFPSPWTKPIGSDDDLSDVPDRIEKTKGRSSKLTEALEQARDESGKRTRTHRRNKSVDESDMTKDMLEPVSDSGKYWKVQYDSYRENSQREIRKLITKQKAAKTFARDKDTQCIELADELRQERKKVEKLEKRTAELERRLKAMQQELEQASARPAAESIVQVESAAPSKIKEGHLAPKASAQHTSQPLVPAAKTTIEQLALPTTSDVPVLAMSKHEIAAKADPEPVKSRTRTRPTTSRTKTDDDIWNQSLQSSGLARSRSPERSKASCKPGRSITSGTEVTPLQSLSINTLPSASLLRRDSVQPSPPMDQFAKEPLVRQEVIWPREAAEKPKTSPALAAGLPTAPAPNVDEVPARSRSPIRTKTTTVDLTSDLTMPPLASSPFQPSPMLSPPGVDVKKSTYFDPKAQPLPTTTGATTKDDESPASKTRPALAENIKPTAAWNAINAPGAGMRLSSLTDKSGRELNQDRIAAARARIAAKGRGPS</sequence>
<feature type="region of interest" description="Disordered" evidence="1">
    <location>
        <begin position="363"/>
        <end position="428"/>
    </location>
</feature>
<dbReference type="Proteomes" id="UP001274830">
    <property type="component" value="Unassembled WGS sequence"/>
</dbReference>
<feature type="compositionally biased region" description="Basic and acidic residues" evidence="1">
    <location>
        <begin position="126"/>
        <end position="135"/>
    </location>
</feature>
<feature type="region of interest" description="Disordered" evidence="1">
    <location>
        <begin position="125"/>
        <end position="215"/>
    </location>
</feature>
<keyword evidence="4" id="KW-1185">Reference proteome</keyword>
<name>A0AAE0WKW4_9PEZI</name>
<evidence type="ECO:0000313" key="3">
    <source>
        <dbReference type="EMBL" id="KAK3673594.1"/>
    </source>
</evidence>
<evidence type="ECO:0000256" key="1">
    <source>
        <dbReference type="SAM" id="MobiDB-lite"/>
    </source>
</evidence>
<gene>
    <name evidence="3" type="ORF">LTR78_006499</name>
</gene>
<reference evidence="3" key="1">
    <citation type="submission" date="2023-07" db="EMBL/GenBank/DDBJ databases">
        <title>Black Yeasts Isolated from many extreme environments.</title>
        <authorList>
            <person name="Coleine C."/>
            <person name="Stajich J.E."/>
            <person name="Selbmann L."/>
        </authorList>
    </citation>
    <scope>NUCLEOTIDE SEQUENCE</scope>
    <source>
        <strain evidence="3">CCFEE 5485</strain>
    </source>
</reference>
<feature type="region of interest" description="Disordered" evidence="1">
    <location>
        <begin position="292"/>
        <end position="333"/>
    </location>
</feature>
<feature type="region of interest" description="Disordered" evidence="1">
    <location>
        <begin position="469"/>
        <end position="581"/>
    </location>
</feature>
<feature type="compositionally biased region" description="Polar residues" evidence="1">
    <location>
        <begin position="506"/>
        <end position="520"/>
    </location>
</feature>
<dbReference type="Pfam" id="PF11500">
    <property type="entry name" value="Cut12"/>
    <property type="match status" value="1"/>
</dbReference>
<dbReference type="EMBL" id="JAUTXT010000024">
    <property type="protein sequence ID" value="KAK3673594.1"/>
    <property type="molecule type" value="Genomic_DNA"/>
</dbReference>
<organism evidence="3 4">
    <name type="scientific">Recurvomyces mirabilis</name>
    <dbReference type="NCBI Taxonomy" id="574656"/>
    <lineage>
        <taxon>Eukaryota</taxon>
        <taxon>Fungi</taxon>
        <taxon>Dikarya</taxon>
        <taxon>Ascomycota</taxon>
        <taxon>Pezizomycotina</taxon>
        <taxon>Dothideomycetes</taxon>
        <taxon>Dothideomycetidae</taxon>
        <taxon>Mycosphaerellales</taxon>
        <taxon>Teratosphaeriaceae</taxon>
        <taxon>Recurvomyces</taxon>
    </lineage>
</organism>
<evidence type="ECO:0000313" key="4">
    <source>
        <dbReference type="Proteomes" id="UP001274830"/>
    </source>
</evidence>
<dbReference type="AlphaFoldDB" id="A0AAE0WKW4"/>
<dbReference type="InterPro" id="IPR021589">
    <property type="entry name" value="Cut12"/>
</dbReference>